<dbReference type="InterPro" id="IPR011006">
    <property type="entry name" value="CheY-like_superfamily"/>
</dbReference>
<dbReference type="SUPFAM" id="SSF52172">
    <property type="entry name" value="CheY-like"/>
    <property type="match status" value="1"/>
</dbReference>
<evidence type="ECO:0000313" key="8">
    <source>
        <dbReference type="EMBL" id="KPB00131.1"/>
    </source>
</evidence>
<dbReference type="GO" id="GO:0000156">
    <property type="term" value="F:phosphorelay response regulator activity"/>
    <property type="evidence" value="ECO:0007669"/>
    <property type="project" value="TreeGrafter"/>
</dbReference>
<dbReference type="Proteomes" id="UP000038011">
    <property type="component" value="Unassembled WGS sequence"/>
</dbReference>
<dbReference type="EMBL" id="JXMU01000029">
    <property type="protein sequence ID" value="KPB00131.1"/>
    <property type="molecule type" value="Genomic_DNA"/>
</dbReference>
<evidence type="ECO:0000313" key="9">
    <source>
        <dbReference type="Proteomes" id="UP000038011"/>
    </source>
</evidence>
<dbReference type="Gene3D" id="3.40.50.2300">
    <property type="match status" value="1"/>
</dbReference>
<comment type="caution">
    <text evidence="8">The sequence shown here is derived from an EMBL/GenBank/DDBJ whole genome shotgun (WGS) entry which is preliminary data.</text>
</comment>
<dbReference type="SMART" id="SM00862">
    <property type="entry name" value="Trans_reg_C"/>
    <property type="match status" value="1"/>
</dbReference>
<protein>
    <submittedName>
        <fullName evidence="8">Transcriptional regulator</fullName>
    </submittedName>
</protein>
<keyword evidence="1" id="KW-0805">Transcription regulation</keyword>
<dbReference type="InterPro" id="IPR016032">
    <property type="entry name" value="Sig_transdc_resp-reg_C-effctor"/>
</dbReference>
<dbReference type="Pfam" id="PF00486">
    <property type="entry name" value="Trans_reg_C"/>
    <property type="match status" value="1"/>
</dbReference>
<feature type="domain" description="Response regulatory" evidence="6">
    <location>
        <begin position="1"/>
        <end position="116"/>
    </location>
</feature>
<dbReference type="PANTHER" id="PTHR48111">
    <property type="entry name" value="REGULATOR OF RPOS"/>
    <property type="match status" value="1"/>
</dbReference>
<keyword evidence="2 5" id="KW-0238">DNA-binding</keyword>
<evidence type="ECO:0000259" key="6">
    <source>
        <dbReference type="PROSITE" id="PS50110"/>
    </source>
</evidence>
<proteinExistence type="predicted"/>
<keyword evidence="9" id="KW-1185">Reference proteome</keyword>
<evidence type="ECO:0000256" key="3">
    <source>
        <dbReference type="ARBA" id="ARBA00023163"/>
    </source>
</evidence>
<dbReference type="GO" id="GO:0000976">
    <property type="term" value="F:transcription cis-regulatory region binding"/>
    <property type="evidence" value="ECO:0007669"/>
    <property type="project" value="TreeGrafter"/>
</dbReference>
<dbReference type="CDD" id="cd00383">
    <property type="entry name" value="trans_reg_C"/>
    <property type="match status" value="1"/>
</dbReference>
<dbReference type="RefSeq" id="WP_054000307.1">
    <property type="nucleotide sequence ID" value="NZ_JXMU01000029.1"/>
</dbReference>
<evidence type="ECO:0000259" key="7">
    <source>
        <dbReference type="PROSITE" id="PS51755"/>
    </source>
</evidence>
<gene>
    <name evidence="8" type="ORF">SU32_15595</name>
</gene>
<evidence type="ECO:0000256" key="5">
    <source>
        <dbReference type="PROSITE-ProRule" id="PRU01091"/>
    </source>
</evidence>
<dbReference type="PANTHER" id="PTHR48111:SF67">
    <property type="entry name" value="TRANSCRIPTIONAL REGULATORY PROTEIN TCTD"/>
    <property type="match status" value="1"/>
</dbReference>
<feature type="domain" description="OmpR/PhoB-type" evidence="7">
    <location>
        <begin position="123"/>
        <end position="222"/>
    </location>
</feature>
<dbReference type="InterPro" id="IPR001867">
    <property type="entry name" value="OmpR/PhoB-type_DNA-bd"/>
</dbReference>
<dbReference type="PROSITE" id="PS50110">
    <property type="entry name" value="RESPONSE_REGULATORY"/>
    <property type="match status" value="1"/>
</dbReference>
<evidence type="ECO:0000256" key="1">
    <source>
        <dbReference type="ARBA" id="ARBA00023015"/>
    </source>
</evidence>
<dbReference type="Gene3D" id="1.10.10.10">
    <property type="entry name" value="Winged helix-like DNA-binding domain superfamily/Winged helix DNA-binding domain"/>
    <property type="match status" value="1"/>
</dbReference>
<dbReference type="InterPro" id="IPR001789">
    <property type="entry name" value="Sig_transdc_resp-reg_receiver"/>
</dbReference>
<reference evidence="8 9" key="1">
    <citation type="submission" date="2015-01" db="EMBL/GenBank/DDBJ databases">
        <title>Ahrensia donghaiensis sp. nov., a novel dimethylsulphoniopropionate-cleavage bacterium isolated from seawater and emended descriptions of the genus Ahrensia and Ahrensia kielensis.</title>
        <authorList>
            <person name="Liu J."/>
        </authorList>
    </citation>
    <scope>NUCLEOTIDE SEQUENCE [LARGE SCALE GENOMIC DNA]</scope>
    <source>
        <strain evidence="8 9">LZD062</strain>
    </source>
</reference>
<accession>A0A0N0E6K7</accession>
<dbReference type="GO" id="GO:0005829">
    <property type="term" value="C:cytosol"/>
    <property type="evidence" value="ECO:0007669"/>
    <property type="project" value="TreeGrafter"/>
</dbReference>
<dbReference type="GO" id="GO:0032993">
    <property type="term" value="C:protein-DNA complex"/>
    <property type="evidence" value="ECO:0007669"/>
    <property type="project" value="TreeGrafter"/>
</dbReference>
<dbReference type="STRING" id="1514904.SU32_15595"/>
<comment type="caution">
    <text evidence="4">Lacks conserved residue(s) required for the propagation of feature annotation.</text>
</comment>
<organism evidence="8 9">
    <name type="scientific">Ahrensia marina</name>
    <dbReference type="NCBI Taxonomy" id="1514904"/>
    <lineage>
        <taxon>Bacteria</taxon>
        <taxon>Pseudomonadati</taxon>
        <taxon>Pseudomonadota</taxon>
        <taxon>Alphaproteobacteria</taxon>
        <taxon>Hyphomicrobiales</taxon>
        <taxon>Ahrensiaceae</taxon>
        <taxon>Ahrensia</taxon>
    </lineage>
</organism>
<name>A0A0N0E6K7_9HYPH</name>
<dbReference type="OrthoDB" id="9807846at2"/>
<dbReference type="InterPro" id="IPR039420">
    <property type="entry name" value="WalR-like"/>
</dbReference>
<dbReference type="InterPro" id="IPR036388">
    <property type="entry name" value="WH-like_DNA-bd_sf"/>
</dbReference>
<feature type="DNA-binding region" description="OmpR/PhoB-type" evidence="5">
    <location>
        <begin position="123"/>
        <end position="222"/>
    </location>
</feature>
<evidence type="ECO:0000256" key="2">
    <source>
        <dbReference type="ARBA" id="ARBA00023125"/>
    </source>
</evidence>
<sequence>MIVIVDSRELVRDGFKAMFLRLGYPATSTCDGAMEDFLEAISDADLKHVQAFLIGECADHAETVSQIRARTKAPLIAVLDQSSLTDILFHFENGADDVIKKPVHVTEILARAAAIRRRSVAEAPKQELGRLRIFNDGRDPEIDGVSFPLPRRERRILEYLASIGDRRASRTQIYNSVYGVLEQDVDECVVESHISKLRKKLRAALGEEVIDSKRFLGYRLMKPSDVKQPERSIQKKAKSIAHVSLAQDLAAKVS</sequence>
<dbReference type="PROSITE" id="PS51755">
    <property type="entry name" value="OMPR_PHOB"/>
    <property type="match status" value="1"/>
</dbReference>
<dbReference type="AlphaFoldDB" id="A0A0N0E6K7"/>
<dbReference type="PATRIC" id="fig|1514904.3.peg.2264"/>
<keyword evidence="3" id="KW-0804">Transcription</keyword>
<dbReference type="SUPFAM" id="SSF46894">
    <property type="entry name" value="C-terminal effector domain of the bipartite response regulators"/>
    <property type="match status" value="1"/>
</dbReference>
<evidence type="ECO:0000256" key="4">
    <source>
        <dbReference type="PROSITE-ProRule" id="PRU00169"/>
    </source>
</evidence>
<dbReference type="GO" id="GO:0006355">
    <property type="term" value="P:regulation of DNA-templated transcription"/>
    <property type="evidence" value="ECO:0007669"/>
    <property type="project" value="InterPro"/>
</dbReference>